<dbReference type="InterPro" id="IPR050922">
    <property type="entry name" value="LytR/CpsA/Psr_CW_biosynth"/>
</dbReference>
<keyword evidence="2" id="KW-1133">Transmembrane helix</keyword>
<evidence type="ECO:0000256" key="2">
    <source>
        <dbReference type="SAM" id="Phobius"/>
    </source>
</evidence>
<dbReference type="PANTHER" id="PTHR33392:SF6">
    <property type="entry name" value="POLYISOPRENYL-TEICHOIC ACID--PEPTIDOGLYCAN TEICHOIC ACID TRANSFERASE TAGU"/>
    <property type="match status" value="1"/>
</dbReference>
<evidence type="ECO:0000256" key="1">
    <source>
        <dbReference type="ARBA" id="ARBA00006068"/>
    </source>
</evidence>
<feature type="domain" description="Cell envelope-related transcriptional attenuator" evidence="3">
    <location>
        <begin position="100"/>
        <end position="240"/>
    </location>
</feature>
<dbReference type="Pfam" id="PF03816">
    <property type="entry name" value="LytR_cpsA_psr"/>
    <property type="match status" value="1"/>
</dbReference>
<proteinExistence type="inferred from homology"/>
<dbReference type="AlphaFoldDB" id="A0A7W9JEW8"/>
<feature type="transmembrane region" description="Helical" evidence="2">
    <location>
        <begin position="25"/>
        <end position="49"/>
    </location>
</feature>
<dbReference type="InterPro" id="IPR004474">
    <property type="entry name" value="LytR_CpsA_psr"/>
</dbReference>
<keyword evidence="5" id="KW-1185">Reference proteome</keyword>
<dbReference type="NCBIfam" id="TIGR00350">
    <property type="entry name" value="lytR_cpsA_psr"/>
    <property type="match status" value="1"/>
</dbReference>
<keyword evidence="2" id="KW-0472">Membrane</keyword>
<organism evidence="4 5">
    <name type="scientific">Kribbella italica</name>
    <dbReference type="NCBI Taxonomy" id="1540520"/>
    <lineage>
        <taxon>Bacteria</taxon>
        <taxon>Bacillati</taxon>
        <taxon>Actinomycetota</taxon>
        <taxon>Actinomycetes</taxon>
        <taxon>Propionibacteriales</taxon>
        <taxon>Kribbellaceae</taxon>
        <taxon>Kribbella</taxon>
    </lineage>
</organism>
<gene>
    <name evidence="4" type="ORF">HDA39_007433</name>
</gene>
<dbReference type="Gene3D" id="3.40.630.190">
    <property type="entry name" value="LCP protein"/>
    <property type="match status" value="1"/>
</dbReference>
<evidence type="ECO:0000313" key="5">
    <source>
        <dbReference type="Proteomes" id="UP000549971"/>
    </source>
</evidence>
<sequence>MSQPQPIDPRLVGRRPVRPKKRRSLVGRLIGLVILLFVLTLICVPLYAWSRIDKVDAAPAGQRPADAAGTTYLLVGSDSREGLSTEEKKKLGTGSVGGNRTDTIILLHVPESGPPALISVPRDSWVPIPGRGDAKINTAFEGSKGGPKLLTQTLENYTGLRIDHYVEIGFGGFASIIDSVGGVDVCVKKAMKDKDAHINLKPGCQELDGTTALGYVRSRKVPGLGDDFGRAERQREVIGLTASNALSWKTFVNPVRYYKIGTSGADALTVDDDMGPFDVAKFALAMRKVTTGGDGVSLGLPVANPNATRRGQSVVLLSETKVKALVKALKAGQTAGLKSS</sequence>
<reference evidence="4 5" key="1">
    <citation type="submission" date="2020-08" db="EMBL/GenBank/DDBJ databases">
        <title>Sequencing the genomes of 1000 actinobacteria strains.</title>
        <authorList>
            <person name="Klenk H.-P."/>
        </authorList>
    </citation>
    <scope>NUCLEOTIDE SEQUENCE [LARGE SCALE GENOMIC DNA]</scope>
    <source>
        <strain evidence="4 5">DSM 28967</strain>
    </source>
</reference>
<keyword evidence="2" id="KW-0812">Transmembrane</keyword>
<evidence type="ECO:0000313" key="4">
    <source>
        <dbReference type="EMBL" id="MBB5840699.1"/>
    </source>
</evidence>
<name>A0A7W9JEW8_9ACTN</name>
<dbReference type="Proteomes" id="UP000549971">
    <property type="component" value="Unassembled WGS sequence"/>
</dbReference>
<protein>
    <submittedName>
        <fullName evidence="4">LCP family protein required for cell wall assembly</fullName>
    </submittedName>
</protein>
<comment type="caution">
    <text evidence="4">The sequence shown here is derived from an EMBL/GenBank/DDBJ whole genome shotgun (WGS) entry which is preliminary data.</text>
</comment>
<evidence type="ECO:0000259" key="3">
    <source>
        <dbReference type="Pfam" id="PF03816"/>
    </source>
</evidence>
<dbReference type="PANTHER" id="PTHR33392">
    <property type="entry name" value="POLYISOPRENYL-TEICHOIC ACID--PEPTIDOGLYCAN TEICHOIC ACID TRANSFERASE TAGU"/>
    <property type="match status" value="1"/>
</dbReference>
<dbReference type="RefSeq" id="WP_184803244.1">
    <property type="nucleotide sequence ID" value="NZ_JACHMY010000001.1"/>
</dbReference>
<dbReference type="EMBL" id="JACHMY010000001">
    <property type="protein sequence ID" value="MBB5840699.1"/>
    <property type="molecule type" value="Genomic_DNA"/>
</dbReference>
<accession>A0A7W9JEW8</accession>
<comment type="similarity">
    <text evidence="1">Belongs to the LytR/CpsA/Psr (LCP) family.</text>
</comment>